<feature type="binding site" evidence="2">
    <location>
        <position position="71"/>
    </location>
    <ligand>
        <name>Cu cation</name>
        <dbReference type="ChEBI" id="CHEBI:23378"/>
    </ligand>
</feature>
<dbReference type="InterPro" id="IPR003782">
    <property type="entry name" value="SCO1/SenC"/>
</dbReference>
<dbReference type="PANTHER" id="PTHR12151:SF25">
    <property type="entry name" value="LINALOOL DEHYDRATASE_ISOMERASE DOMAIN-CONTAINING PROTEIN"/>
    <property type="match status" value="1"/>
</dbReference>
<protein>
    <recommendedName>
        <fullName evidence="6">SCO family protein</fullName>
    </recommendedName>
</protein>
<proteinExistence type="inferred from homology"/>
<dbReference type="AlphaFoldDB" id="A0A2A4T8B1"/>
<gene>
    <name evidence="4" type="ORF">COB67_04005</name>
</gene>
<sequence>MWKTSPADIDFPPELARVMGKSVTIPKKQFINIYEQPHMWTDQSGKEIDISVFKGKTVVSSFIYTRCFKECLLTIIDVKRLDKLLTEEEKKDVRYVMFSFDPENDTPKALKAYAEQFDVDLSRWAFLTTDEDELEQMAKGFRFFYKKAGDAFSHTVQLSIVDRGGKIQKQFYGNDLDTDLVATHVRANL</sequence>
<name>A0A2A4T8B1_9DELT</name>
<feature type="binding site" evidence="2">
    <location>
        <position position="67"/>
    </location>
    <ligand>
        <name>Cu cation</name>
        <dbReference type="ChEBI" id="CHEBI:23378"/>
    </ligand>
</feature>
<dbReference type="PANTHER" id="PTHR12151">
    <property type="entry name" value="ELECTRON TRANSPORT PROTIN SCO1/SENC FAMILY MEMBER"/>
    <property type="match status" value="1"/>
</dbReference>
<dbReference type="Gene3D" id="3.40.30.10">
    <property type="entry name" value="Glutaredoxin"/>
    <property type="match status" value="1"/>
</dbReference>
<keyword evidence="3" id="KW-1015">Disulfide bond</keyword>
<evidence type="ECO:0000256" key="1">
    <source>
        <dbReference type="ARBA" id="ARBA00010996"/>
    </source>
</evidence>
<evidence type="ECO:0000256" key="3">
    <source>
        <dbReference type="PIRSR" id="PIRSR603782-2"/>
    </source>
</evidence>
<comment type="caution">
    <text evidence="4">The sequence shown here is derived from an EMBL/GenBank/DDBJ whole genome shotgun (WGS) entry which is preliminary data.</text>
</comment>
<dbReference type="EMBL" id="NVSR01000013">
    <property type="protein sequence ID" value="PCI29529.1"/>
    <property type="molecule type" value="Genomic_DNA"/>
</dbReference>
<keyword evidence="2" id="KW-0479">Metal-binding</keyword>
<reference evidence="5" key="1">
    <citation type="submission" date="2017-08" db="EMBL/GenBank/DDBJ databases">
        <title>A dynamic microbial community with high functional redundancy inhabits the cold, oxic subseafloor aquifer.</title>
        <authorList>
            <person name="Tully B.J."/>
            <person name="Wheat C.G."/>
            <person name="Glazer B.T."/>
            <person name="Huber J.A."/>
        </authorList>
    </citation>
    <scope>NUCLEOTIDE SEQUENCE [LARGE SCALE GENOMIC DNA]</scope>
</reference>
<feature type="binding site" evidence="2">
    <location>
        <position position="154"/>
    </location>
    <ligand>
        <name>Cu cation</name>
        <dbReference type="ChEBI" id="CHEBI:23378"/>
    </ligand>
</feature>
<dbReference type="Proteomes" id="UP000218113">
    <property type="component" value="Unassembled WGS sequence"/>
</dbReference>
<accession>A0A2A4T8B1</accession>
<evidence type="ECO:0000256" key="2">
    <source>
        <dbReference type="PIRSR" id="PIRSR603782-1"/>
    </source>
</evidence>
<keyword evidence="2" id="KW-0186">Copper</keyword>
<evidence type="ECO:0000313" key="4">
    <source>
        <dbReference type="EMBL" id="PCI29529.1"/>
    </source>
</evidence>
<evidence type="ECO:0008006" key="6">
    <source>
        <dbReference type="Google" id="ProtNLM"/>
    </source>
</evidence>
<dbReference type="GO" id="GO:0046872">
    <property type="term" value="F:metal ion binding"/>
    <property type="evidence" value="ECO:0007669"/>
    <property type="project" value="UniProtKB-KW"/>
</dbReference>
<dbReference type="InterPro" id="IPR036249">
    <property type="entry name" value="Thioredoxin-like_sf"/>
</dbReference>
<comment type="similarity">
    <text evidence="1">Belongs to the SCO1/2 family.</text>
</comment>
<evidence type="ECO:0000313" key="5">
    <source>
        <dbReference type="Proteomes" id="UP000218113"/>
    </source>
</evidence>
<organism evidence="4 5">
    <name type="scientific">SAR324 cluster bacterium</name>
    <dbReference type="NCBI Taxonomy" id="2024889"/>
    <lineage>
        <taxon>Bacteria</taxon>
        <taxon>Deltaproteobacteria</taxon>
        <taxon>SAR324 cluster</taxon>
    </lineage>
</organism>
<dbReference type="Pfam" id="PF02630">
    <property type="entry name" value="SCO1-SenC"/>
    <property type="match status" value="1"/>
</dbReference>
<dbReference type="CDD" id="cd02968">
    <property type="entry name" value="SCO"/>
    <property type="match status" value="1"/>
</dbReference>
<feature type="disulfide bond" description="Redox-active" evidence="3">
    <location>
        <begin position="67"/>
        <end position="71"/>
    </location>
</feature>
<dbReference type="SUPFAM" id="SSF52833">
    <property type="entry name" value="Thioredoxin-like"/>
    <property type="match status" value="1"/>
</dbReference>